<dbReference type="PANTHER" id="PTHR46211">
    <property type="entry name" value="GLYCEROPHOSPHORYL DIESTER PHOSPHODIESTERASE"/>
    <property type="match status" value="1"/>
</dbReference>
<evidence type="ECO:0000313" key="2">
    <source>
        <dbReference type="EMBL" id="MCF2515040.1"/>
    </source>
</evidence>
<dbReference type="GO" id="GO:0008081">
    <property type="term" value="F:phosphoric diester hydrolase activity"/>
    <property type="evidence" value="ECO:0007669"/>
    <property type="project" value="InterPro"/>
</dbReference>
<evidence type="ECO:0000313" key="3">
    <source>
        <dbReference type="Proteomes" id="UP001139410"/>
    </source>
</evidence>
<dbReference type="InterPro" id="IPR030395">
    <property type="entry name" value="GP_PDE_dom"/>
</dbReference>
<dbReference type="SUPFAM" id="SSF51695">
    <property type="entry name" value="PLC-like phosphodiesterases"/>
    <property type="match status" value="1"/>
</dbReference>
<dbReference type="InterPro" id="IPR017946">
    <property type="entry name" value="PLC-like_Pdiesterase_TIM-brl"/>
</dbReference>
<dbReference type="Gene3D" id="3.20.20.190">
    <property type="entry name" value="Phosphatidylinositol (PI) phosphodiesterase"/>
    <property type="match status" value="1"/>
</dbReference>
<organism evidence="2 3">
    <name type="scientific">Sphingomonas cremea</name>
    <dbReference type="NCBI Taxonomy" id="2904799"/>
    <lineage>
        <taxon>Bacteria</taxon>
        <taxon>Pseudomonadati</taxon>
        <taxon>Pseudomonadota</taxon>
        <taxon>Alphaproteobacteria</taxon>
        <taxon>Sphingomonadales</taxon>
        <taxon>Sphingomonadaceae</taxon>
        <taxon>Sphingomonas</taxon>
    </lineage>
</organism>
<dbReference type="AlphaFoldDB" id="A0A9X1QKG6"/>
<dbReference type="GO" id="GO:0006629">
    <property type="term" value="P:lipid metabolic process"/>
    <property type="evidence" value="ECO:0007669"/>
    <property type="project" value="InterPro"/>
</dbReference>
<feature type="domain" description="GP-PDE" evidence="1">
    <location>
        <begin position="1"/>
        <end position="225"/>
    </location>
</feature>
<dbReference type="PANTHER" id="PTHR46211:SF1">
    <property type="entry name" value="GLYCEROPHOSPHODIESTER PHOSPHODIESTERASE, CYTOPLASMIC"/>
    <property type="match status" value="1"/>
</dbReference>
<accession>A0A9X1QKG6</accession>
<name>A0A9X1QKG6_9SPHN</name>
<dbReference type="PROSITE" id="PS51704">
    <property type="entry name" value="GP_PDE"/>
    <property type="match status" value="1"/>
</dbReference>
<sequence length="225" mass="24413">MGFAHRGLHGAGVPENSLAAFRAAIEAGAGIECDVRLSSDGKVVVFHDHDLRRLCASALAVESTTAAVLAGQKLYDSGEHIPLLSELLELTAGRVPILIEIKCRGGNSARISSAVSDELANYAGQVGVMSFEPGVGKWFARHAPHARRGLIISSRASALDRWRSTLKASPHFLAIDCAVLGRTWVAKARRQRWIYSWTIRTPSDRETGEVHADALIWESDGRPRI</sequence>
<dbReference type="RefSeq" id="WP_235067541.1">
    <property type="nucleotide sequence ID" value="NZ_JAKFGM010000002.1"/>
</dbReference>
<comment type="caution">
    <text evidence="2">The sequence shown here is derived from an EMBL/GenBank/DDBJ whole genome shotgun (WGS) entry which is preliminary data.</text>
</comment>
<evidence type="ECO:0000259" key="1">
    <source>
        <dbReference type="PROSITE" id="PS51704"/>
    </source>
</evidence>
<dbReference type="EMBL" id="JAKFGM010000002">
    <property type="protein sequence ID" value="MCF2515040.1"/>
    <property type="molecule type" value="Genomic_DNA"/>
</dbReference>
<reference evidence="2" key="1">
    <citation type="submission" date="2022-01" db="EMBL/GenBank/DDBJ databases">
        <authorList>
            <person name="Jo J.-H."/>
            <person name="Im W.-T."/>
        </authorList>
    </citation>
    <scope>NUCLEOTIDE SEQUENCE</scope>
    <source>
        <strain evidence="2">G124</strain>
    </source>
</reference>
<gene>
    <name evidence="2" type="ORF">LVY65_08170</name>
</gene>
<dbReference type="Proteomes" id="UP001139410">
    <property type="component" value="Unassembled WGS sequence"/>
</dbReference>
<protein>
    <submittedName>
        <fullName evidence="2">Glycerophosphodiester phosphodiesterase</fullName>
    </submittedName>
</protein>
<keyword evidence="3" id="KW-1185">Reference proteome</keyword>
<dbReference type="Pfam" id="PF03009">
    <property type="entry name" value="GDPD"/>
    <property type="match status" value="1"/>
</dbReference>
<proteinExistence type="predicted"/>